<feature type="region of interest" description="Disordered" evidence="1">
    <location>
        <begin position="231"/>
        <end position="258"/>
    </location>
</feature>
<feature type="region of interest" description="Disordered" evidence="1">
    <location>
        <begin position="285"/>
        <end position="349"/>
    </location>
</feature>
<dbReference type="Proteomes" id="UP000794436">
    <property type="component" value="Unassembled WGS sequence"/>
</dbReference>
<sequence>MAEYDDASATESEYYEEEENEDVVLIGSSSAPSKELSIAPSLVSSNGVQASKPTKETTGFHRPAARKSVVSSHMVRGLPTKEHTKHTQAHAADTSSPVSVDAFSAMLAQVRANAVPSKFSRAKASKQQPAQDTTTQQAPTNATDTSSTHGPSGFDGCPPPDTGDSSLLALSPSDAAGKAVEAKSTTTTTSCKHCSAQIQSSDPLAGGADACASCQPKLLGDLQPHESIQVAENGEEEPTCAVESSTNYVPEPPSTHTECRHALAEDGCAETKPQQVDDSVCIKSVDDQDHQPKRESEKQEPEGMTKVKKIDQVNLQDPVPLSPAEAALKGSSAEGEQGAKGDTAIPKETASVSPDLIAVESKQNTLNTTNMEAQAILQIVRYLVSKQTSAMWADHGRDHSVHIAIKRNNDRFRKERLSIVSKYANLRRQSVFFPLSLDERLQMRREQNALLEHAIECATIEIVGLSYLLRLCGSNLPPDVVDFVTRYSEERSSSTPGLAEFIPVITDKPTPVFTSEADEAASDAMLMSSEPIGIANVAIARICPSSTSLNTPMATGVTNTSKCRANGKKKKKARPPKCPKCRGHFCISVTKLLVPTDKMFCDCCVRLLPEERFTASEWESPGSRRCLECTGDLDEASTQELKKIKMIEVEIKHGQGLFPALRRAWMAVPTTGQIALEADHEVLQHPAFKTHQDRLIKSANHWHGMRMRYRELVANDSSAVMLKRDRALYYIYREARRKESDLWTARLELYSQLMSVIRFRLRQDLATERSHVMTQQAYELMAKQPSEDTRPTKRPQDAPEATLHASKRARVTALDCETVEQ</sequence>
<name>A0A8K1C2S9_PYTOL</name>
<feature type="compositionally biased region" description="Basic and acidic residues" evidence="1">
    <location>
        <begin position="785"/>
        <end position="797"/>
    </location>
</feature>
<feature type="region of interest" description="Disordered" evidence="1">
    <location>
        <begin position="1"/>
        <end position="22"/>
    </location>
</feature>
<keyword evidence="3" id="KW-1185">Reference proteome</keyword>
<proteinExistence type="predicted"/>
<feature type="region of interest" description="Disordered" evidence="1">
    <location>
        <begin position="114"/>
        <end position="182"/>
    </location>
</feature>
<dbReference type="AlphaFoldDB" id="A0A8K1C2S9"/>
<comment type="caution">
    <text evidence="2">The sequence shown here is derived from an EMBL/GenBank/DDBJ whole genome shotgun (WGS) entry which is preliminary data.</text>
</comment>
<organism evidence="2 3">
    <name type="scientific">Pythium oligandrum</name>
    <name type="common">Mycoparasitic fungus</name>
    <dbReference type="NCBI Taxonomy" id="41045"/>
    <lineage>
        <taxon>Eukaryota</taxon>
        <taxon>Sar</taxon>
        <taxon>Stramenopiles</taxon>
        <taxon>Oomycota</taxon>
        <taxon>Peronosporomycetes</taxon>
        <taxon>Pythiales</taxon>
        <taxon>Pythiaceae</taxon>
        <taxon>Pythium</taxon>
    </lineage>
</organism>
<evidence type="ECO:0000313" key="2">
    <source>
        <dbReference type="EMBL" id="TMW55406.1"/>
    </source>
</evidence>
<gene>
    <name evidence="2" type="ORF">Poli38472_013297</name>
</gene>
<feature type="compositionally biased region" description="Basic and acidic residues" evidence="1">
    <location>
        <begin position="285"/>
        <end position="311"/>
    </location>
</feature>
<dbReference type="EMBL" id="SPLM01000148">
    <property type="protein sequence ID" value="TMW55406.1"/>
    <property type="molecule type" value="Genomic_DNA"/>
</dbReference>
<feature type="compositionally biased region" description="Low complexity" evidence="1">
    <location>
        <begin position="127"/>
        <end position="145"/>
    </location>
</feature>
<evidence type="ECO:0000256" key="1">
    <source>
        <dbReference type="SAM" id="MobiDB-lite"/>
    </source>
</evidence>
<feature type="compositionally biased region" description="Low complexity" evidence="1">
    <location>
        <begin position="164"/>
        <end position="176"/>
    </location>
</feature>
<protein>
    <submittedName>
        <fullName evidence="2">Uncharacterized protein</fullName>
    </submittedName>
</protein>
<accession>A0A8K1C2S9</accession>
<feature type="region of interest" description="Disordered" evidence="1">
    <location>
        <begin position="44"/>
        <end position="97"/>
    </location>
</feature>
<reference evidence="2" key="1">
    <citation type="submission" date="2019-03" db="EMBL/GenBank/DDBJ databases">
        <title>Long read genome sequence of the mycoparasitic Pythium oligandrum ATCC 38472 isolated from sugarbeet rhizosphere.</title>
        <authorList>
            <person name="Gaulin E."/>
        </authorList>
    </citation>
    <scope>NUCLEOTIDE SEQUENCE</scope>
    <source>
        <strain evidence="2">ATCC 38472_TT</strain>
    </source>
</reference>
<evidence type="ECO:0000313" key="3">
    <source>
        <dbReference type="Proteomes" id="UP000794436"/>
    </source>
</evidence>
<feature type="region of interest" description="Disordered" evidence="1">
    <location>
        <begin position="781"/>
        <end position="807"/>
    </location>
</feature>